<evidence type="ECO:0000256" key="2">
    <source>
        <dbReference type="ARBA" id="ARBA00023125"/>
    </source>
</evidence>
<dbReference type="Proteomes" id="UP000286268">
    <property type="component" value="Chromosome"/>
</dbReference>
<reference evidence="6 7" key="1">
    <citation type="submission" date="2018-01" db="EMBL/GenBank/DDBJ databases">
        <title>Genome Sequencing and Assembly of Anaerobacter polyendosporus strain CT4.</title>
        <authorList>
            <person name="Tachaapaikoon C."/>
            <person name="Sutheeworapong S."/>
            <person name="Jenjaroenpun P."/>
            <person name="Wongsurawat T."/>
            <person name="Nookeaw I."/>
            <person name="Cheawchanlertfa P."/>
            <person name="Kosugi A."/>
            <person name="Cheevadhanarak S."/>
            <person name="Ratanakhanokchai K."/>
        </authorList>
    </citation>
    <scope>NUCLEOTIDE SEQUENCE [LARGE SCALE GENOMIC DNA]</scope>
    <source>
        <strain evidence="6 7">CT4</strain>
    </source>
</reference>
<name>A0A410DPU2_9CLOT</name>
<accession>A0A410DPU2</accession>
<keyword evidence="2 4" id="KW-0238">DNA-binding</keyword>
<dbReference type="Pfam" id="PF00440">
    <property type="entry name" value="TetR_N"/>
    <property type="match status" value="1"/>
</dbReference>
<dbReference type="PROSITE" id="PS50977">
    <property type="entry name" value="HTH_TETR_2"/>
    <property type="match status" value="1"/>
</dbReference>
<dbReference type="EMBL" id="CP025746">
    <property type="protein sequence ID" value="QAA31076.1"/>
    <property type="molecule type" value="Genomic_DNA"/>
</dbReference>
<keyword evidence="1" id="KW-0805">Transcription regulation</keyword>
<keyword evidence="3" id="KW-0804">Transcription</keyword>
<dbReference type="PANTHER" id="PTHR47506:SF1">
    <property type="entry name" value="HTH-TYPE TRANSCRIPTIONAL REGULATOR YJDC"/>
    <property type="match status" value="1"/>
</dbReference>
<evidence type="ECO:0000313" key="6">
    <source>
        <dbReference type="EMBL" id="QAA31076.1"/>
    </source>
</evidence>
<evidence type="ECO:0000256" key="1">
    <source>
        <dbReference type="ARBA" id="ARBA00023015"/>
    </source>
</evidence>
<gene>
    <name evidence="6" type="ORF">C1I91_05020</name>
</gene>
<sequence>MAKNTKGEQSKNNIIECAANLFIQNGYNATGINDILACTGLPKGSFYFHFKSKKDLALSVCSYFERKIGLMVLNSAKDRKWAEFINDLIDKMIESAENNTHYGCPFAVLGLEIAFSEPDLAEYYSKSMKRLIDIFSDVLKFSEAAESEIDPIANKAFAIYEGYLVYYRISKEVDVLRRMKKDLVSVYKN</sequence>
<dbReference type="AlphaFoldDB" id="A0A410DPU2"/>
<proteinExistence type="predicted"/>
<dbReference type="GO" id="GO:0003677">
    <property type="term" value="F:DNA binding"/>
    <property type="evidence" value="ECO:0007669"/>
    <property type="project" value="UniProtKB-UniRule"/>
</dbReference>
<dbReference type="SUPFAM" id="SSF46689">
    <property type="entry name" value="Homeodomain-like"/>
    <property type="match status" value="1"/>
</dbReference>
<evidence type="ECO:0000256" key="4">
    <source>
        <dbReference type="PROSITE-ProRule" id="PRU00335"/>
    </source>
</evidence>
<dbReference type="InterPro" id="IPR001647">
    <property type="entry name" value="HTH_TetR"/>
</dbReference>
<dbReference type="OrthoDB" id="9812484at2"/>
<dbReference type="Gene3D" id="1.10.357.10">
    <property type="entry name" value="Tetracycline Repressor, domain 2"/>
    <property type="match status" value="1"/>
</dbReference>
<organism evidence="6 7">
    <name type="scientific">Clostridium manihotivorum</name>
    <dbReference type="NCBI Taxonomy" id="2320868"/>
    <lineage>
        <taxon>Bacteria</taxon>
        <taxon>Bacillati</taxon>
        <taxon>Bacillota</taxon>
        <taxon>Clostridia</taxon>
        <taxon>Eubacteriales</taxon>
        <taxon>Clostridiaceae</taxon>
        <taxon>Clostridium</taxon>
    </lineage>
</organism>
<dbReference type="PRINTS" id="PR00455">
    <property type="entry name" value="HTHTETR"/>
</dbReference>
<dbReference type="SUPFAM" id="SSF48498">
    <property type="entry name" value="Tetracyclin repressor-like, C-terminal domain"/>
    <property type="match status" value="1"/>
</dbReference>
<dbReference type="InterPro" id="IPR054156">
    <property type="entry name" value="YxaF_TetR_C"/>
</dbReference>
<evidence type="ECO:0000259" key="5">
    <source>
        <dbReference type="PROSITE" id="PS50977"/>
    </source>
</evidence>
<keyword evidence="7" id="KW-1185">Reference proteome</keyword>
<dbReference type="PANTHER" id="PTHR47506">
    <property type="entry name" value="TRANSCRIPTIONAL REGULATORY PROTEIN"/>
    <property type="match status" value="1"/>
</dbReference>
<dbReference type="InterPro" id="IPR009057">
    <property type="entry name" value="Homeodomain-like_sf"/>
</dbReference>
<dbReference type="InterPro" id="IPR036271">
    <property type="entry name" value="Tet_transcr_reg_TetR-rel_C_sf"/>
</dbReference>
<feature type="domain" description="HTH tetR-type" evidence="5">
    <location>
        <begin position="8"/>
        <end position="68"/>
    </location>
</feature>
<protein>
    <submittedName>
        <fullName evidence="6">TetR/AcrR family transcriptional regulator</fullName>
    </submittedName>
</protein>
<dbReference type="KEGG" id="cmah:C1I91_05020"/>
<dbReference type="Pfam" id="PF21993">
    <property type="entry name" value="TetR_C_13_2"/>
    <property type="match status" value="1"/>
</dbReference>
<feature type="DNA-binding region" description="H-T-H motif" evidence="4">
    <location>
        <begin position="31"/>
        <end position="50"/>
    </location>
</feature>
<evidence type="ECO:0000256" key="3">
    <source>
        <dbReference type="ARBA" id="ARBA00023163"/>
    </source>
</evidence>
<evidence type="ECO:0000313" key="7">
    <source>
        <dbReference type="Proteomes" id="UP000286268"/>
    </source>
</evidence>
<dbReference type="RefSeq" id="WP_128211700.1">
    <property type="nucleotide sequence ID" value="NZ_CP025746.1"/>
</dbReference>